<dbReference type="GO" id="GO:0006298">
    <property type="term" value="P:mismatch repair"/>
    <property type="evidence" value="ECO:0007669"/>
    <property type="project" value="UniProtKB-UniRule"/>
</dbReference>
<feature type="domain" description="MutL C-terminal dimerisation" evidence="7">
    <location>
        <begin position="447"/>
        <end position="590"/>
    </location>
</feature>
<dbReference type="RefSeq" id="WP_183349886.1">
    <property type="nucleotide sequence ID" value="NZ_JACHEO010000006.1"/>
</dbReference>
<dbReference type="InterPro" id="IPR013507">
    <property type="entry name" value="DNA_mismatch_S5_2-like"/>
</dbReference>
<evidence type="ECO:0000256" key="4">
    <source>
        <dbReference type="ARBA" id="ARBA00023204"/>
    </source>
</evidence>
<dbReference type="Gene3D" id="3.30.1540.20">
    <property type="entry name" value="MutL, C-terminal domain, dimerisation subdomain"/>
    <property type="match status" value="1"/>
</dbReference>
<dbReference type="PANTHER" id="PTHR10073:SF12">
    <property type="entry name" value="DNA MISMATCH REPAIR PROTEIN MLH1"/>
    <property type="match status" value="1"/>
</dbReference>
<dbReference type="InterPro" id="IPR002099">
    <property type="entry name" value="MutL/Mlh/PMS"/>
</dbReference>
<sequence length="633" mass="69035">MAKIHILPEHLANQIAAGEVIERPASVVKELLENSLDAGATRIEIEIEGGGIRLIRVIDNGEGMDEDDVLLCLERHGTSKIREDRDLAAIATLGFRGEALPSIGSVSHMTITSRPAGADLGTEAVVAYGKLVKIHAIGAAQGTRFEVAHLFGNTPARRKFLRTVRTEQAHIEEVVKNYALGSPETTIVLRVDGREILHLDRTLSLQQRLARLMPAAVPLLGVGDPDAGTPPPRVFGYLALPEATLPAAARLRLFVNGRAVRDRMMTHAVIEGLRGFLMKGRNPAGMIHLIVAAAEVDVNVHPAKHEVRFRHSRDIHLLISEAVARAMGHYQQEVQGRIFGPAQARRTTPIPLDSRSVAAPPSLAAAPLEKDDPPRPLPRARTAAGSDQADRPAPPLPAPGTYRPASVAGGGLAAAEPEPVAAPDLGARSPRQTSLAVPDRQHHGMQVIGQLDDLYILCQNDEGLVLIDQHAAHERLLFEDLRRQYSGDRIASQNLLFPLTIELSLFQARLVEQHLPELQRMGFALRHFGGNAYVISGVPALAGQCPPQELLLDMLEQFGSESGQSERENRIDRILATMACRAAVKAGARLSIEEIEALLERMARADLFSHCPHGRPVWKTISRTEIRKWFHRA</sequence>
<dbReference type="GO" id="GO:0140664">
    <property type="term" value="F:ATP-dependent DNA damage sensor activity"/>
    <property type="evidence" value="ECO:0007669"/>
    <property type="project" value="InterPro"/>
</dbReference>
<dbReference type="Proteomes" id="UP000539642">
    <property type="component" value="Unassembled WGS sequence"/>
</dbReference>
<dbReference type="SMART" id="SM01340">
    <property type="entry name" value="DNA_mis_repair"/>
    <property type="match status" value="1"/>
</dbReference>
<comment type="function">
    <text evidence="5">This protein is involved in the repair of mismatches in DNA. It is required for dam-dependent methyl-directed DNA mismatch repair. May act as a 'molecular matchmaker', a protein that promotes the formation of a stable complex between two or more DNA-binding proteins in an ATP-dependent manner without itself being part of a final effector complex.</text>
</comment>
<evidence type="ECO:0000259" key="7">
    <source>
        <dbReference type="SMART" id="SM00853"/>
    </source>
</evidence>
<evidence type="ECO:0000256" key="3">
    <source>
        <dbReference type="ARBA" id="ARBA00022763"/>
    </source>
</evidence>
<reference evidence="9 10" key="1">
    <citation type="submission" date="2020-08" db="EMBL/GenBank/DDBJ databases">
        <title>Genomic Encyclopedia of Type Strains, Phase IV (KMG-IV): sequencing the most valuable type-strain genomes for metagenomic binning, comparative biology and taxonomic classification.</title>
        <authorList>
            <person name="Goeker M."/>
        </authorList>
    </citation>
    <scope>NUCLEOTIDE SEQUENCE [LARGE SCALE GENOMIC DNA]</scope>
    <source>
        <strain evidence="9 10">DSM 28570</strain>
    </source>
</reference>
<evidence type="ECO:0000256" key="1">
    <source>
        <dbReference type="ARBA" id="ARBA00006082"/>
    </source>
</evidence>
<feature type="domain" description="DNA mismatch repair protein S5" evidence="8">
    <location>
        <begin position="209"/>
        <end position="328"/>
    </location>
</feature>
<dbReference type="HAMAP" id="MF_00149">
    <property type="entry name" value="DNA_mis_repair"/>
    <property type="match status" value="1"/>
</dbReference>
<feature type="region of interest" description="Disordered" evidence="6">
    <location>
        <begin position="364"/>
        <end position="441"/>
    </location>
</feature>
<dbReference type="Gene3D" id="3.30.1370.100">
    <property type="entry name" value="MutL, C-terminal domain, regulatory subdomain"/>
    <property type="match status" value="1"/>
</dbReference>
<dbReference type="InterPro" id="IPR038973">
    <property type="entry name" value="MutL/Mlh/Pms-like"/>
</dbReference>
<dbReference type="InterPro" id="IPR014762">
    <property type="entry name" value="DNA_mismatch_repair_CS"/>
</dbReference>
<dbReference type="Pfam" id="PF08676">
    <property type="entry name" value="MutL_C"/>
    <property type="match status" value="1"/>
</dbReference>
<feature type="compositionally biased region" description="Low complexity" evidence="6">
    <location>
        <begin position="413"/>
        <end position="423"/>
    </location>
</feature>
<dbReference type="InterPro" id="IPR042120">
    <property type="entry name" value="MutL_C_dimsub"/>
</dbReference>
<dbReference type="SUPFAM" id="SSF55874">
    <property type="entry name" value="ATPase domain of HSP90 chaperone/DNA topoisomerase II/histidine kinase"/>
    <property type="match status" value="1"/>
</dbReference>
<dbReference type="InterPro" id="IPR014721">
    <property type="entry name" value="Ribsml_uS5_D2-typ_fold_subgr"/>
</dbReference>
<dbReference type="Pfam" id="PF01119">
    <property type="entry name" value="DNA_mis_repair"/>
    <property type="match status" value="1"/>
</dbReference>
<dbReference type="AlphaFoldDB" id="A0A840V1S3"/>
<dbReference type="SMART" id="SM00853">
    <property type="entry name" value="MutL_C"/>
    <property type="match status" value="1"/>
</dbReference>
<proteinExistence type="inferred from homology"/>
<evidence type="ECO:0000256" key="5">
    <source>
        <dbReference type="HAMAP-Rule" id="MF_00149"/>
    </source>
</evidence>
<accession>A0A840V1S3</accession>
<dbReference type="InterPro" id="IPR020667">
    <property type="entry name" value="DNA_mismatch_repair_MutL"/>
</dbReference>
<keyword evidence="4 5" id="KW-0234">DNA repair</keyword>
<dbReference type="GO" id="GO:0016887">
    <property type="term" value="F:ATP hydrolysis activity"/>
    <property type="evidence" value="ECO:0007669"/>
    <property type="project" value="InterPro"/>
</dbReference>
<dbReference type="GO" id="GO:0032300">
    <property type="term" value="C:mismatch repair complex"/>
    <property type="evidence" value="ECO:0007669"/>
    <property type="project" value="InterPro"/>
</dbReference>
<evidence type="ECO:0000313" key="9">
    <source>
        <dbReference type="EMBL" id="MBB5347800.1"/>
    </source>
</evidence>
<dbReference type="Gene3D" id="3.30.230.10">
    <property type="match status" value="1"/>
</dbReference>
<organism evidence="9 10">
    <name type="scientific">Desulfoprunum benzoelyticum</name>
    <dbReference type="NCBI Taxonomy" id="1506996"/>
    <lineage>
        <taxon>Bacteria</taxon>
        <taxon>Pseudomonadati</taxon>
        <taxon>Thermodesulfobacteriota</taxon>
        <taxon>Desulfobulbia</taxon>
        <taxon>Desulfobulbales</taxon>
        <taxon>Desulfobulbaceae</taxon>
        <taxon>Desulfoprunum</taxon>
    </lineage>
</organism>
<keyword evidence="3 5" id="KW-0227">DNA damage</keyword>
<dbReference type="InterPro" id="IPR036890">
    <property type="entry name" value="HATPase_C_sf"/>
</dbReference>
<keyword evidence="10" id="KW-1185">Reference proteome</keyword>
<dbReference type="CDD" id="cd16926">
    <property type="entry name" value="HATPase_MutL-MLH-PMS-like"/>
    <property type="match status" value="1"/>
</dbReference>
<dbReference type="InterPro" id="IPR037198">
    <property type="entry name" value="MutL_C_sf"/>
</dbReference>
<name>A0A840V1S3_9BACT</name>
<dbReference type="EMBL" id="JACHEO010000006">
    <property type="protein sequence ID" value="MBB5347800.1"/>
    <property type="molecule type" value="Genomic_DNA"/>
</dbReference>
<dbReference type="InterPro" id="IPR020568">
    <property type="entry name" value="Ribosomal_Su5_D2-typ_SF"/>
</dbReference>
<dbReference type="SUPFAM" id="SSF54211">
    <property type="entry name" value="Ribosomal protein S5 domain 2-like"/>
    <property type="match status" value="1"/>
</dbReference>
<comment type="similarity">
    <text evidence="1 5">Belongs to the DNA mismatch repair MutL/HexB family.</text>
</comment>
<dbReference type="CDD" id="cd00782">
    <property type="entry name" value="MutL_Trans"/>
    <property type="match status" value="1"/>
</dbReference>
<evidence type="ECO:0000313" key="10">
    <source>
        <dbReference type="Proteomes" id="UP000539642"/>
    </source>
</evidence>
<dbReference type="Gene3D" id="3.30.565.10">
    <property type="entry name" value="Histidine kinase-like ATPase, C-terminal domain"/>
    <property type="match status" value="1"/>
</dbReference>
<dbReference type="FunFam" id="3.30.565.10:FF:000003">
    <property type="entry name" value="DNA mismatch repair endonuclease MutL"/>
    <property type="match status" value="1"/>
</dbReference>
<evidence type="ECO:0000259" key="8">
    <source>
        <dbReference type="SMART" id="SM01340"/>
    </source>
</evidence>
<protein>
    <recommendedName>
        <fullName evidence="2 5">DNA mismatch repair protein MutL</fullName>
    </recommendedName>
</protein>
<dbReference type="Pfam" id="PF13589">
    <property type="entry name" value="HATPase_c_3"/>
    <property type="match status" value="1"/>
</dbReference>
<dbReference type="GO" id="GO:0030983">
    <property type="term" value="F:mismatched DNA binding"/>
    <property type="evidence" value="ECO:0007669"/>
    <property type="project" value="InterPro"/>
</dbReference>
<evidence type="ECO:0000256" key="2">
    <source>
        <dbReference type="ARBA" id="ARBA00021975"/>
    </source>
</evidence>
<dbReference type="InterPro" id="IPR042121">
    <property type="entry name" value="MutL_C_regsub"/>
</dbReference>
<dbReference type="PROSITE" id="PS00058">
    <property type="entry name" value="DNA_MISMATCH_REPAIR_1"/>
    <property type="match status" value="1"/>
</dbReference>
<dbReference type="GO" id="GO:0005524">
    <property type="term" value="F:ATP binding"/>
    <property type="evidence" value="ECO:0007669"/>
    <property type="project" value="InterPro"/>
</dbReference>
<evidence type="ECO:0000256" key="6">
    <source>
        <dbReference type="SAM" id="MobiDB-lite"/>
    </source>
</evidence>
<dbReference type="NCBIfam" id="TIGR00585">
    <property type="entry name" value="mutl"/>
    <property type="match status" value="1"/>
</dbReference>
<dbReference type="InterPro" id="IPR014790">
    <property type="entry name" value="MutL_C"/>
</dbReference>
<dbReference type="SUPFAM" id="SSF118116">
    <property type="entry name" value="DNA mismatch repair protein MutL"/>
    <property type="match status" value="1"/>
</dbReference>
<gene>
    <name evidence="5" type="primary">mutL</name>
    <name evidence="9" type="ORF">HNQ81_001524</name>
</gene>
<comment type="caution">
    <text evidence="9">The sequence shown here is derived from an EMBL/GenBank/DDBJ whole genome shotgun (WGS) entry which is preliminary data.</text>
</comment>
<dbReference type="PANTHER" id="PTHR10073">
    <property type="entry name" value="DNA MISMATCH REPAIR PROTEIN MLH, PMS, MUTL"/>
    <property type="match status" value="1"/>
</dbReference>